<sequence length="50" mass="5680">MHGNLPSICFCKRKGLLEFKTRRTHSPLLEIRRANDAAFPTNLILNSNSP</sequence>
<name>I2NI59_NEISI</name>
<comment type="caution">
    <text evidence="1">The sequence shown here is derived from an EMBL/GenBank/DDBJ whole genome shotgun (WGS) entry which is preliminary data.</text>
</comment>
<gene>
    <name evidence="1" type="ORF">HMPREF1051_0791</name>
</gene>
<organism evidence="1 2">
    <name type="scientific">Neisseria sicca VK64</name>
    <dbReference type="NCBI Taxonomy" id="1095748"/>
    <lineage>
        <taxon>Bacteria</taxon>
        <taxon>Pseudomonadati</taxon>
        <taxon>Pseudomonadota</taxon>
        <taxon>Betaproteobacteria</taxon>
        <taxon>Neisseriales</taxon>
        <taxon>Neisseriaceae</taxon>
        <taxon>Neisseria</taxon>
    </lineage>
</organism>
<reference evidence="1 2" key="1">
    <citation type="submission" date="2012-04" db="EMBL/GenBank/DDBJ databases">
        <authorList>
            <person name="Harkins D.M."/>
            <person name="Madupu R."/>
            <person name="Durkin A.S."/>
            <person name="Torralba M."/>
            <person name="Methe B."/>
            <person name="Sutton G.G."/>
            <person name="Nelson K.E."/>
        </authorList>
    </citation>
    <scope>NUCLEOTIDE SEQUENCE [LARGE SCALE GENOMIC DNA]</scope>
    <source>
        <strain evidence="1 2">VK64</strain>
    </source>
</reference>
<evidence type="ECO:0000313" key="2">
    <source>
        <dbReference type="Proteomes" id="UP000004473"/>
    </source>
</evidence>
<evidence type="ECO:0000313" key="1">
    <source>
        <dbReference type="EMBL" id="EIG25520.1"/>
    </source>
</evidence>
<dbReference type="AlphaFoldDB" id="I2NI59"/>
<proteinExistence type="predicted"/>
<dbReference type="PATRIC" id="fig|1095748.3.peg.2183"/>
<dbReference type="Proteomes" id="UP000004473">
    <property type="component" value="Unassembled WGS sequence"/>
</dbReference>
<accession>I2NI59</accession>
<protein>
    <submittedName>
        <fullName evidence="1">Uncharacterized protein</fullName>
    </submittedName>
</protein>
<dbReference type="EMBL" id="AJMT01000175">
    <property type="protein sequence ID" value="EIG25520.1"/>
    <property type="molecule type" value="Genomic_DNA"/>
</dbReference>